<evidence type="ECO:0000256" key="3">
    <source>
        <dbReference type="ARBA" id="ARBA00022679"/>
    </source>
</evidence>
<dbReference type="Proteomes" id="UP001431783">
    <property type="component" value="Unassembled WGS sequence"/>
</dbReference>
<dbReference type="GO" id="GO:0031490">
    <property type="term" value="F:chromatin DNA binding"/>
    <property type="evidence" value="ECO:0007669"/>
    <property type="project" value="TreeGrafter"/>
</dbReference>
<sequence length="268" mass="29994">MKRLVYVVLNTSYGKVNPGAVLAGHNMPSKIDLWDTSDKIEVTANPVQGTKEWHQSVTPDLRNHLVHKLLKAIFPNPDPQAMLDKRMNNLVAYARKKEGDMYEMANSRSEYYHLIAEQVYLIQKELEEKRIKRKEQQLQQQQVPNQQQVQQAQEQQQQAAIRSGIPGVLNVGGLPMSVGVTGIPNMAQQQSSLRSWSPVSTNRLVQLANQQPANRLLYPLQQQQSGQSQQSQPNQQQIVVSLPGPSPGTNTDDGVSGDVKMQIKVESS</sequence>
<dbReference type="PROSITE" id="PS50952">
    <property type="entry name" value="KIX"/>
    <property type="match status" value="1"/>
</dbReference>
<comment type="subcellular location">
    <subcellularLocation>
        <location evidence="1">Nucleus</location>
    </subcellularLocation>
</comment>
<dbReference type="EC" id="2.3.1.48" evidence="2"/>
<keyword evidence="3" id="KW-0808">Transferase</keyword>
<accession>A0AAW1VG72</accession>
<evidence type="ECO:0000256" key="9">
    <source>
        <dbReference type="SAM" id="MobiDB-lite"/>
    </source>
</evidence>
<feature type="region of interest" description="Disordered" evidence="9">
    <location>
        <begin position="221"/>
        <end position="268"/>
    </location>
</feature>
<evidence type="ECO:0000256" key="6">
    <source>
        <dbReference type="ARBA" id="ARBA00023163"/>
    </source>
</evidence>
<evidence type="ECO:0000313" key="11">
    <source>
        <dbReference type="EMBL" id="KAK9892569.1"/>
    </source>
</evidence>
<keyword evidence="4" id="KW-0156">Chromatin regulator</keyword>
<proteinExistence type="predicted"/>
<feature type="domain" description="KIX" evidence="10">
    <location>
        <begin position="48"/>
        <end position="127"/>
    </location>
</feature>
<evidence type="ECO:0000256" key="2">
    <source>
        <dbReference type="ARBA" id="ARBA00013184"/>
    </source>
</evidence>
<evidence type="ECO:0000313" key="12">
    <source>
        <dbReference type="Proteomes" id="UP001431783"/>
    </source>
</evidence>
<evidence type="ECO:0000256" key="7">
    <source>
        <dbReference type="ARBA" id="ARBA00023242"/>
    </source>
</evidence>
<keyword evidence="7" id="KW-0539">Nucleus</keyword>
<dbReference type="InterPro" id="IPR003101">
    <property type="entry name" value="KIX_dom"/>
</dbReference>
<dbReference type="PANTHER" id="PTHR13808">
    <property type="entry name" value="CBP/P300-RELATED"/>
    <property type="match status" value="1"/>
</dbReference>
<evidence type="ECO:0000256" key="4">
    <source>
        <dbReference type="ARBA" id="ARBA00022853"/>
    </source>
</evidence>
<reference evidence="11 12" key="1">
    <citation type="submission" date="2023-03" db="EMBL/GenBank/DDBJ databases">
        <title>Genome insight into feeding habits of ladybird beetles.</title>
        <authorList>
            <person name="Li H.-S."/>
            <person name="Huang Y.-H."/>
            <person name="Pang H."/>
        </authorList>
    </citation>
    <scope>NUCLEOTIDE SEQUENCE [LARGE SCALE GENOMIC DNA]</scope>
    <source>
        <strain evidence="11">SYSU_2023b</strain>
        <tissue evidence="11">Whole body</tissue>
    </source>
</reference>
<comment type="catalytic activity">
    <reaction evidence="8">
        <text>L-lysyl-[protein] + acetyl-CoA = N(6)-acetyl-L-lysyl-[protein] + CoA + H(+)</text>
        <dbReference type="Rhea" id="RHEA:45948"/>
        <dbReference type="Rhea" id="RHEA-COMP:9752"/>
        <dbReference type="Rhea" id="RHEA-COMP:10731"/>
        <dbReference type="ChEBI" id="CHEBI:15378"/>
        <dbReference type="ChEBI" id="CHEBI:29969"/>
        <dbReference type="ChEBI" id="CHEBI:57287"/>
        <dbReference type="ChEBI" id="CHEBI:57288"/>
        <dbReference type="ChEBI" id="CHEBI:61930"/>
        <dbReference type="EC" id="2.3.1.48"/>
    </reaction>
</comment>
<dbReference type="AlphaFoldDB" id="A0AAW1VG72"/>
<dbReference type="Pfam" id="PF02172">
    <property type="entry name" value="KIX"/>
    <property type="match status" value="1"/>
</dbReference>
<dbReference type="SUPFAM" id="SSF47040">
    <property type="entry name" value="Kix domain of CBP (creb binding protein)"/>
    <property type="match status" value="1"/>
</dbReference>
<evidence type="ECO:0000256" key="8">
    <source>
        <dbReference type="ARBA" id="ARBA00048017"/>
    </source>
</evidence>
<keyword evidence="12" id="KW-1185">Reference proteome</keyword>
<dbReference type="GO" id="GO:0005667">
    <property type="term" value="C:transcription regulator complex"/>
    <property type="evidence" value="ECO:0007669"/>
    <property type="project" value="TreeGrafter"/>
</dbReference>
<keyword evidence="6" id="KW-0804">Transcription</keyword>
<dbReference type="GO" id="GO:0003713">
    <property type="term" value="F:transcription coactivator activity"/>
    <property type="evidence" value="ECO:0007669"/>
    <property type="project" value="TreeGrafter"/>
</dbReference>
<dbReference type="EMBL" id="JARQZJ010000136">
    <property type="protein sequence ID" value="KAK9892569.1"/>
    <property type="molecule type" value="Genomic_DNA"/>
</dbReference>
<dbReference type="GO" id="GO:0005634">
    <property type="term" value="C:nucleus"/>
    <property type="evidence" value="ECO:0007669"/>
    <property type="project" value="UniProtKB-SubCell"/>
</dbReference>
<keyword evidence="5" id="KW-0805">Transcription regulation</keyword>
<evidence type="ECO:0000259" key="10">
    <source>
        <dbReference type="PROSITE" id="PS50952"/>
    </source>
</evidence>
<comment type="caution">
    <text evidence="11">The sequence shown here is derived from an EMBL/GenBank/DDBJ whole genome shotgun (WGS) entry which is preliminary data.</text>
</comment>
<evidence type="ECO:0000256" key="5">
    <source>
        <dbReference type="ARBA" id="ARBA00023015"/>
    </source>
</evidence>
<evidence type="ECO:0000256" key="1">
    <source>
        <dbReference type="ARBA" id="ARBA00004123"/>
    </source>
</evidence>
<protein>
    <recommendedName>
        <fullName evidence="2">histone acetyltransferase</fullName>
        <ecNumber evidence="2">2.3.1.48</ecNumber>
    </recommendedName>
</protein>
<gene>
    <name evidence="11" type="ORF">WA026_020949</name>
</gene>
<dbReference type="InterPro" id="IPR036529">
    <property type="entry name" value="KIX_dom_sf"/>
</dbReference>
<dbReference type="PANTHER" id="PTHR13808:SF1">
    <property type="entry name" value="HISTONE ACETYLTRANSFERASE"/>
    <property type="match status" value="1"/>
</dbReference>
<dbReference type="GO" id="GO:0045944">
    <property type="term" value="P:positive regulation of transcription by RNA polymerase II"/>
    <property type="evidence" value="ECO:0007669"/>
    <property type="project" value="TreeGrafter"/>
</dbReference>
<dbReference type="GO" id="GO:0000123">
    <property type="term" value="C:histone acetyltransferase complex"/>
    <property type="evidence" value="ECO:0007669"/>
    <property type="project" value="TreeGrafter"/>
</dbReference>
<dbReference type="Gene3D" id="1.10.246.20">
    <property type="entry name" value="Coactivator CBP, KIX domain"/>
    <property type="match status" value="1"/>
</dbReference>
<organism evidence="11 12">
    <name type="scientific">Henosepilachna vigintioctopunctata</name>
    <dbReference type="NCBI Taxonomy" id="420089"/>
    <lineage>
        <taxon>Eukaryota</taxon>
        <taxon>Metazoa</taxon>
        <taxon>Ecdysozoa</taxon>
        <taxon>Arthropoda</taxon>
        <taxon>Hexapoda</taxon>
        <taxon>Insecta</taxon>
        <taxon>Pterygota</taxon>
        <taxon>Neoptera</taxon>
        <taxon>Endopterygota</taxon>
        <taxon>Coleoptera</taxon>
        <taxon>Polyphaga</taxon>
        <taxon>Cucujiformia</taxon>
        <taxon>Coccinelloidea</taxon>
        <taxon>Coccinellidae</taxon>
        <taxon>Epilachninae</taxon>
        <taxon>Epilachnini</taxon>
        <taxon>Henosepilachna</taxon>
    </lineage>
</organism>
<dbReference type="GO" id="GO:0004402">
    <property type="term" value="F:histone acetyltransferase activity"/>
    <property type="evidence" value="ECO:0007669"/>
    <property type="project" value="InterPro"/>
</dbReference>
<name>A0AAW1VG72_9CUCU</name>
<feature type="compositionally biased region" description="Low complexity" evidence="9">
    <location>
        <begin position="221"/>
        <end position="237"/>
    </location>
</feature>
<dbReference type="InterPro" id="IPR013178">
    <property type="entry name" value="Histone_AcTrfase_Rtt109/CBP"/>
</dbReference>